<dbReference type="PANTHER" id="PTHR21661:SF35">
    <property type="entry name" value="EPOXIDE HYDROLASE"/>
    <property type="match status" value="1"/>
</dbReference>
<feature type="domain" description="Epoxide hydrolase N-terminal" evidence="5">
    <location>
        <begin position="4"/>
        <end position="109"/>
    </location>
</feature>
<accession>A0A292ZNG9</accession>
<dbReference type="PRINTS" id="PR00412">
    <property type="entry name" value="EPOXHYDRLASE"/>
</dbReference>
<dbReference type="PIRSF" id="PIRSF001112">
    <property type="entry name" value="Epoxide_hydrolase"/>
    <property type="match status" value="1"/>
</dbReference>
<organism evidence="6 7">
    <name type="scientific">Sphingobium fuliginis (strain ATCC 27551)</name>
    <dbReference type="NCBI Taxonomy" id="336203"/>
    <lineage>
        <taxon>Bacteria</taxon>
        <taxon>Pseudomonadati</taxon>
        <taxon>Pseudomonadota</taxon>
        <taxon>Alphaproteobacteria</taxon>
        <taxon>Sphingomonadales</taxon>
        <taxon>Sphingomonadaceae</taxon>
        <taxon>Sphingobium</taxon>
    </lineage>
</organism>
<proteinExistence type="inferred from homology"/>
<name>A0A292ZNG9_SPHSA</name>
<dbReference type="InterPro" id="IPR016292">
    <property type="entry name" value="Epoxide_hydrolase"/>
</dbReference>
<dbReference type="AlphaFoldDB" id="A0A292ZNG9"/>
<dbReference type="RefSeq" id="WP_099186883.1">
    <property type="nucleotide sequence ID" value="NZ_BEWI01000032.1"/>
</dbReference>
<dbReference type="GO" id="GO:0033961">
    <property type="term" value="F:cis-stilbene-oxide hydrolase activity"/>
    <property type="evidence" value="ECO:0007669"/>
    <property type="project" value="UniProtKB-EC"/>
</dbReference>
<reference evidence="6 7" key="1">
    <citation type="journal article" date="2013" name="Biodegradation">
        <title>Occurrence of 4-tert-butylphenol (4-t-BP) biodegradation in an aquatic sample caused by the presence of Spirodela polyrrhiza and isolation of a 4-t-BP-utilizing bacterium.</title>
        <authorList>
            <person name="Ogata Y."/>
            <person name="Toyama T."/>
            <person name="Yu N."/>
            <person name="Wang X."/>
            <person name="Sei K."/>
            <person name="Ike M."/>
        </authorList>
    </citation>
    <scope>NUCLEOTIDE SEQUENCE [LARGE SCALE GENOMIC DNA]</scope>
    <source>
        <strain evidence="6 7">OMI</strain>
    </source>
</reference>
<keyword evidence="2" id="KW-0058">Aromatic hydrocarbons catabolism</keyword>
<evidence type="ECO:0000256" key="1">
    <source>
        <dbReference type="ARBA" id="ARBA00010088"/>
    </source>
</evidence>
<reference evidence="6 7" key="2">
    <citation type="journal article" date="2013" name="Environ. Sci. Technol.">
        <title>The 4-tert-butylphenol-utilizing bacterium Sphingobium fuliginis OMI can degrade bisphenols via phenolic ring hydroxylation and meta-cleavage pathway.</title>
        <authorList>
            <person name="Ogata Y."/>
            <person name="Goda S."/>
            <person name="Toyama T."/>
            <person name="Sei K."/>
            <person name="Ike M."/>
        </authorList>
    </citation>
    <scope>NUCLEOTIDE SEQUENCE [LARGE SCALE GENOMIC DNA]</scope>
    <source>
        <strain evidence="6 7">OMI</strain>
    </source>
</reference>
<feature type="active site" description="Proton donor" evidence="4">
    <location>
        <position position="295"/>
    </location>
</feature>
<evidence type="ECO:0000256" key="2">
    <source>
        <dbReference type="ARBA" id="ARBA00022797"/>
    </source>
</evidence>
<feature type="active site" description="Proton acceptor" evidence="4">
    <location>
        <position position="347"/>
    </location>
</feature>
<dbReference type="EMBL" id="BEWI01000032">
    <property type="protein sequence ID" value="GAY24431.1"/>
    <property type="molecule type" value="Genomic_DNA"/>
</dbReference>
<dbReference type="InterPro" id="IPR029058">
    <property type="entry name" value="AB_hydrolase_fold"/>
</dbReference>
<dbReference type="InterPro" id="IPR000639">
    <property type="entry name" value="Epox_hydrolase-like"/>
</dbReference>
<keyword evidence="3 6" id="KW-0378">Hydrolase</keyword>
<dbReference type="Gene3D" id="3.40.50.1820">
    <property type="entry name" value="alpha/beta hydrolase"/>
    <property type="match status" value="1"/>
</dbReference>
<dbReference type="SUPFAM" id="SSF53474">
    <property type="entry name" value="alpha/beta-Hydrolases"/>
    <property type="match status" value="1"/>
</dbReference>
<evidence type="ECO:0000313" key="6">
    <source>
        <dbReference type="EMBL" id="GAY24431.1"/>
    </source>
</evidence>
<feature type="active site" description="Nucleophile" evidence="4">
    <location>
        <position position="169"/>
    </location>
</feature>
<evidence type="ECO:0000259" key="5">
    <source>
        <dbReference type="Pfam" id="PF06441"/>
    </source>
</evidence>
<evidence type="ECO:0000256" key="3">
    <source>
        <dbReference type="ARBA" id="ARBA00022801"/>
    </source>
</evidence>
<dbReference type="Pfam" id="PF06441">
    <property type="entry name" value="EHN"/>
    <property type="match status" value="1"/>
</dbReference>
<gene>
    <name evidence="6" type="ORF">SFOMI_5011</name>
</gene>
<evidence type="ECO:0000313" key="7">
    <source>
        <dbReference type="Proteomes" id="UP000221538"/>
    </source>
</evidence>
<protein>
    <submittedName>
        <fullName evidence="6">Epoxide hydrolase</fullName>
        <ecNumber evidence="6">3.3.2.9</ecNumber>
    </submittedName>
</protein>
<dbReference type="EC" id="3.3.2.9" evidence="6"/>
<evidence type="ECO:0000256" key="4">
    <source>
        <dbReference type="PIRSR" id="PIRSR001112-1"/>
    </source>
</evidence>
<comment type="similarity">
    <text evidence="1">Belongs to the peptidase S33 family.</text>
</comment>
<comment type="caution">
    <text evidence="6">The sequence shown here is derived from an EMBL/GenBank/DDBJ whole genome shotgun (WGS) entry which is preliminary data.</text>
</comment>
<sequence length="369" mass="41706">MTPTPFRIDVPQSVLDHIRHRLADSRIGYMPDDPDQWKYGMDARYLVDLVDYWRTTYDWRAEEEKLNRWPQFMVEIDGIPIHFYHVRGSDPRKPPILLTHGWPGSVVEFQEAIPLLVEAGFSVVVPSLPGYGWSGRPPRPIGPARVAALWRVLMVDVLGYARFFAQGGDWGSAVTTQLGISHADVVAAIHLNFFMAPPPHADADADAELLDYWAQVRTVMEAESGYHHEQATKPQTIGLALHDNPVGWAAWVVEKFWRWGDTKGDIESRFSKDHLITNLMSYLVTDNVMSSIWMYYGLNGDALAAGPVTVPTALAHFPGEFYPMPSRALAERQYHVVRMTKMDAGGHFAAMEEPQAFARDVIAFFESRI</sequence>
<dbReference type="InterPro" id="IPR010497">
    <property type="entry name" value="Epoxide_hydro_N"/>
</dbReference>
<dbReference type="GO" id="GO:0097176">
    <property type="term" value="P:epoxide metabolic process"/>
    <property type="evidence" value="ECO:0007669"/>
    <property type="project" value="TreeGrafter"/>
</dbReference>
<dbReference type="PANTHER" id="PTHR21661">
    <property type="entry name" value="EPOXIDE HYDROLASE 1-RELATED"/>
    <property type="match status" value="1"/>
</dbReference>
<dbReference type="Proteomes" id="UP000221538">
    <property type="component" value="Unassembled WGS sequence"/>
</dbReference>